<reference evidence="2" key="1">
    <citation type="journal article" date="2019" name="G3 (Bethesda)">
        <title>Genome Assemblies of Two Rare Opportunistic Yeast Pathogens: Diutina rugosa (syn. Candida rugosa) and Trichomonascus ciferrii (syn. Candida ciferrii).</title>
        <authorList>
            <person name="Mixao V."/>
            <person name="Saus E."/>
            <person name="Hansen A.P."/>
            <person name="Lass-Florl C."/>
            <person name="Gabaldon T."/>
        </authorList>
    </citation>
    <scope>NUCLEOTIDE SEQUENCE</scope>
    <source>
        <strain evidence="2">CBS 4856</strain>
    </source>
</reference>
<accession>A0A642USA8</accession>
<evidence type="ECO:0000313" key="3">
    <source>
        <dbReference type="Proteomes" id="UP000761534"/>
    </source>
</evidence>
<feature type="region of interest" description="Disordered" evidence="1">
    <location>
        <begin position="337"/>
        <end position="359"/>
    </location>
</feature>
<protein>
    <submittedName>
        <fullName evidence="2">Uncharacterized protein</fullName>
    </submittedName>
</protein>
<feature type="compositionally biased region" description="Polar residues" evidence="1">
    <location>
        <begin position="38"/>
        <end position="48"/>
    </location>
</feature>
<feature type="region of interest" description="Disordered" evidence="1">
    <location>
        <begin position="298"/>
        <end position="321"/>
    </location>
</feature>
<feature type="compositionally biased region" description="Low complexity" evidence="1">
    <location>
        <begin position="547"/>
        <end position="600"/>
    </location>
</feature>
<feature type="region of interest" description="Disordered" evidence="1">
    <location>
        <begin position="222"/>
        <end position="256"/>
    </location>
</feature>
<feature type="compositionally biased region" description="Polar residues" evidence="1">
    <location>
        <begin position="222"/>
        <end position="250"/>
    </location>
</feature>
<feature type="region of interest" description="Disordered" evidence="1">
    <location>
        <begin position="538"/>
        <end position="609"/>
    </location>
</feature>
<feature type="region of interest" description="Disordered" evidence="1">
    <location>
        <begin position="161"/>
        <end position="182"/>
    </location>
</feature>
<name>A0A642USA8_9ASCO</name>
<feature type="compositionally biased region" description="Polar residues" evidence="1">
    <location>
        <begin position="85"/>
        <end position="102"/>
    </location>
</feature>
<comment type="caution">
    <text evidence="2">The sequence shown here is derived from an EMBL/GenBank/DDBJ whole genome shotgun (WGS) entry which is preliminary data.</text>
</comment>
<feature type="region of interest" description="Disordered" evidence="1">
    <location>
        <begin position="741"/>
        <end position="764"/>
    </location>
</feature>
<feature type="compositionally biased region" description="Polar residues" evidence="1">
    <location>
        <begin position="1"/>
        <end position="10"/>
    </location>
</feature>
<proteinExistence type="predicted"/>
<evidence type="ECO:0000256" key="1">
    <source>
        <dbReference type="SAM" id="MobiDB-lite"/>
    </source>
</evidence>
<feature type="region of interest" description="Disordered" evidence="1">
    <location>
        <begin position="808"/>
        <end position="945"/>
    </location>
</feature>
<evidence type="ECO:0000313" key="2">
    <source>
        <dbReference type="EMBL" id="KAA8904451.1"/>
    </source>
</evidence>
<feature type="region of interest" description="Disordered" evidence="1">
    <location>
        <begin position="1"/>
        <end position="121"/>
    </location>
</feature>
<feature type="compositionally biased region" description="Basic residues" evidence="1">
    <location>
        <begin position="447"/>
        <end position="463"/>
    </location>
</feature>
<sequence>MNSSSSSSTAKPVGRVPRDFVVSSSSSSSNWTKRKQSDSSSLSGQFTPTLKLRFKKLRRTGSSSRRSSPPRRKIPPAVSLPPRSQPIQQNPQGYFFPQTQPLSPKRQHSISQKQAQPKRPIQRHYVNSDFVHQKPAYQQAHIHSPKQRFTGPTQPTILEHPPNIDHVGDNNPTPPRNPRPNVRTELLRKNSSIRRTYSRQLPVRKNSVEQFRATPTVAGIDNTTATTQKLPSRSSSLRRMNSAAGSKNTPPGSPAKYNFTKLQLRRKLSFEVKESPNKVSKYEVKKVQLLNLKPKIRRFREQTPEETGVGGSNPQSEKPLASLKNTSYLLREHDAIQHAKDKDESGIVGPYSSSGDSAKSIQDFREFDFDYRSKEATSEEEPRVPIEPAKAQVEEHVSKEPAAPTPVINPPPASPPQATALERDSSVLYRPKDDSYYYERPEAGQFSRKRTLSTRRKPSRRGSQRLPLITRVDFYDNPNPAVDLETGRAVERRNSKKEDKETDLQVNEALAFVDTWSSYLRRAVAVRVVLRQEIHSLEEQEEEEWRNSQQQRTSLSSSDNDSLYSSASTMTSATSASSLVSSPTTRSPSPSSEMPSRASSQLEKSDYNNHHRSEFYREIDFTDDDESLDMSSSAHGEEQTAYSRRLSTYSPDKLKRLSEIRQSLDQGDIQKKYSSLIRPQSVQSEIMPQAGSSDSQWSTIAPQRRSTSDLPYYRSSSDSLTSIMRPGKESAWLKPKATKSVRPLPTVPGGRTDSRISSVPEKMRPVSSAAIPDYTTPVLHEQRSMSDKILKDMYQELEELQHRSAQLSDLVKSKRDSGISTDSDPLPSLNPPQQKESNESMEAHVSESTGSGSGSGAPGLQRGGVNRRRTPRSKFLRESRMSIDTSWKPSYHEADTESIQSSSQDSGITFDDPTTEWRSSVGKHPLLIEVGDASRPPSASETRFI</sequence>
<dbReference type="AlphaFoldDB" id="A0A642USA8"/>
<organism evidence="2 3">
    <name type="scientific">Trichomonascus ciferrii</name>
    <dbReference type="NCBI Taxonomy" id="44093"/>
    <lineage>
        <taxon>Eukaryota</taxon>
        <taxon>Fungi</taxon>
        <taxon>Dikarya</taxon>
        <taxon>Ascomycota</taxon>
        <taxon>Saccharomycotina</taxon>
        <taxon>Dipodascomycetes</taxon>
        <taxon>Dipodascales</taxon>
        <taxon>Trichomonascaceae</taxon>
        <taxon>Trichomonascus</taxon>
        <taxon>Trichomonascus ciferrii complex</taxon>
    </lineage>
</organism>
<keyword evidence="3" id="KW-1185">Reference proteome</keyword>
<feature type="compositionally biased region" description="Basic residues" evidence="1">
    <location>
        <begin position="865"/>
        <end position="874"/>
    </location>
</feature>
<feature type="compositionally biased region" description="Basic and acidic residues" evidence="1">
    <location>
        <begin position="374"/>
        <end position="384"/>
    </location>
</feature>
<dbReference type="EMBL" id="SWFS01000430">
    <property type="protein sequence ID" value="KAA8904451.1"/>
    <property type="molecule type" value="Genomic_DNA"/>
</dbReference>
<gene>
    <name evidence="2" type="ORF">TRICI_005501</name>
</gene>
<feature type="region of interest" description="Disordered" evidence="1">
    <location>
        <begin position="374"/>
        <end position="426"/>
    </location>
</feature>
<feature type="region of interest" description="Disordered" evidence="1">
    <location>
        <begin position="439"/>
        <end position="466"/>
    </location>
</feature>
<dbReference type="VEuPathDB" id="FungiDB:TRICI_005501"/>
<dbReference type="Proteomes" id="UP000761534">
    <property type="component" value="Unassembled WGS sequence"/>
</dbReference>
<feature type="compositionally biased region" description="Polar residues" evidence="1">
    <location>
        <begin position="897"/>
        <end position="907"/>
    </location>
</feature>
<feature type="compositionally biased region" description="Pro residues" evidence="1">
    <location>
        <begin position="403"/>
        <end position="415"/>
    </location>
</feature>
<feature type="region of interest" description="Disordered" evidence="1">
    <location>
        <begin position="626"/>
        <end position="647"/>
    </location>
</feature>
<feature type="compositionally biased region" description="Polar residues" evidence="1">
    <location>
        <begin position="629"/>
        <end position="647"/>
    </location>
</feature>
<feature type="compositionally biased region" description="Basic and acidic residues" evidence="1">
    <location>
        <begin position="836"/>
        <end position="845"/>
    </location>
</feature>